<evidence type="ECO:0000313" key="2">
    <source>
        <dbReference type="Proteomes" id="UP000595703"/>
    </source>
</evidence>
<evidence type="ECO:0000313" key="1">
    <source>
        <dbReference type="EMBL" id="BBA95588.1"/>
    </source>
</evidence>
<dbReference type="EMBL" id="AP018365">
    <property type="protein sequence ID" value="BBA95588.1"/>
    <property type="molecule type" value="Genomic_DNA"/>
</dbReference>
<gene>
    <name evidence="1" type="ORF">RVR_502</name>
</gene>
<proteinExistence type="predicted"/>
<accession>A0A7U3UN17</accession>
<dbReference type="Proteomes" id="UP000595703">
    <property type="component" value="Chromosome"/>
</dbReference>
<name>A0A7U3UN17_9ACTN</name>
<dbReference type="AlphaFoldDB" id="A0A7U3UN17"/>
<reference evidence="1 2" key="2">
    <citation type="journal article" date="2011" name="J. Antibiot.">
        <title>Furaquinocins I and J: novel polyketide isoprenoid hybrid compounds from Streptomyces reveromyceticus SN-593.</title>
        <authorList>
            <person name="Panthee S."/>
            <person name="Takahashi S."/>
            <person name="Takagi H."/>
            <person name="Nogawa T."/>
            <person name="Oowada E."/>
            <person name="Uramoto M."/>
            <person name="Osada H."/>
        </authorList>
    </citation>
    <scope>NUCLEOTIDE SEQUENCE [LARGE SCALE GENOMIC DNA]</scope>
    <source>
        <strain evidence="1 2">SN-593</strain>
    </source>
</reference>
<reference evidence="1 2" key="3">
    <citation type="journal article" date="2011" name="Nat. Chem. Biol.">
        <title>Reveromycin A biosynthesis uses RevG and RevJ for stereospecific spiroacetal formation.</title>
        <authorList>
            <person name="Takahashi S."/>
            <person name="Toyoda A."/>
            <person name="Sekiyama Y."/>
            <person name="Takagi H."/>
            <person name="Nogawa T."/>
            <person name="Uramoto M."/>
            <person name="Suzuki R."/>
            <person name="Koshino H."/>
            <person name="Kumano T."/>
            <person name="Panthee S."/>
            <person name="Dairi T."/>
            <person name="Ishikawa J."/>
            <person name="Ikeda H."/>
            <person name="Sakaki Y."/>
            <person name="Osada H."/>
        </authorList>
    </citation>
    <scope>NUCLEOTIDE SEQUENCE [LARGE SCALE GENOMIC DNA]</scope>
    <source>
        <strain evidence="1 2">SN-593</strain>
    </source>
</reference>
<reference evidence="1 2" key="1">
    <citation type="journal article" date="2010" name="J. Bacteriol.">
        <title>Biochemical characterization of a novel indole prenyltransferase from Streptomyces sp. SN-593.</title>
        <authorList>
            <person name="Takahashi S."/>
            <person name="Takagi H."/>
            <person name="Toyoda A."/>
            <person name="Uramoto M."/>
            <person name="Nogawa T."/>
            <person name="Ueki M."/>
            <person name="Sakaki Y."/>
            <person name="Osada H."/>
        </authorList>
    </citation>
    <scope>NUCLEOTIDE SEQUENCE [LARGE SCALE GENOMIC DNA]</scope>
    <source>
        <strain evidence="1 2">SN-593</strain>
    </source>
</reference>
<reference evidence="1 2" key="4">
    <citation type="journal article" date="2020" name="Sci. Rep.">
        <title>beta-carboline chemical signals induce reveromycin production through a LuxR family regulator in Streptomyces sp. SN-593.</title>
        <authorList>
            <person name="Panthee S."/>
            <person name="Kito N."/>
            <person name="Hayashi T."/>
            <person name="Shimizu T."/>
            <person name="Ishikawa J."/>
            <person name="Hamamoto H."/>
            <person name="Osada H."/>
            <person name="Takahashi S."/>
        </authorList>
    </citation>
    <scope>NUCLEOTIDE SEQUENCE [LARGE SCALE GENOMIC DNA]</scope>
    <source>
        <strain evidence="1 2">SN-593</strain>
    </source>
</reference>
<organism evidence="1 2">
    <name type="scientific">Actinacidiphila reveromycinica</name>
    <dbReference type="NCBI Taxonomy" id="659352"/>
    <lineage>
        <taxon>Bacteria</taxon>
        <taxon>Bacillati</taxon>
        <taxon>Actinomycetota</taxon>
        <taxon>Actinomycetes</taxon>
        <taxon>Kitasatosporales</taxon>
        <taxon>Streptomycetaceae</taxon>
        <taxon>Actinacidiphila</taxon>
    </lineage>
</organism>
<dbReference type="KEGG" id="arev:RVR_502"/>
<sequence>MIPGPAGPIADDLRALAGRALERYAQGEVRIGFAMVSGSRAMGLGHALSDLDLYVVRTDDAPARAGTFALEGQTIQVTPLDTARIRRLAAQADGYRVTARDRSQQDFTQSDYKVLLRLANGALLYADAEHRELFERLDRETVRRLVVMRHATYAVELQEDVRGTVESGDLMTAMVSSQRTLMHAVECALGGVGEVYDHEKVALRRLARHPGTAHLLPEVWRLLHPGVAVDAPAGELAGIARRRALLASHLVGYAVLDGWDGPAARVPPFTPGQRGPVRRYDYGLLRFANGIALTGEDKGARVSEAMARLWLALDGRPFDEIASSPALRPLDAAPAVLAGALEKLRATGAVEQPPPGA</sequence>
<protein>
    <submittedName>
        <fullName evidence="1">Uncharacterized protein</fullName>
    </submittedName>
</protein>
<keyword evidence="2" id="KW-1185">Reference proteome</keyword>